<feature type="region of interest" description="Disordered" evidence="1">
    <location>
        <begin position="37"/>
        <end position="60"/>
    </location>
</feature>
<sequence>MNLSHLRGRAGWLALAAVLVLVAGLALTARSLWPTRADASTDPPTVAANSSTSADPCEASSREGCRSVRLSNGSQIRYVVLKSDDAQLDRAVVVDPGGPGLSILGAQWPDVIDDHLQAALEDRPLVLVEEPWVTRQLPETCRQALRAWFTATHRGTQPGDLVGPCEVADGQWGWTPQAYAEVLDSIAAQEGLSYEGFVGVSFGAHRFLYDAGRFQWAALANPAPVHISGDQYLATRANGVWQMAARVAGGSLADLSARVTARAAGLAAVEIDGRSTPVTGTDLGAAAIALTYQHAETQQLGVVALLEDGGDPSLIGSLADLTWMRYGENDISPAYLAYLDEVCVAYGPWTPPPGADVVREVLDAMHRPCSDVAETGQRAPVTSATVCVSHAVDDPVAPEGFAATWAPVGQVIGRDV</sequence>
<proteinExistence type="predicted"/>
<organism evidence="2 3">
    <name type="scientific">Cellulomonas iranensis</name>
    <dbReference type="NCBI Taxonomy" id="76862"/>
    <lineage>
        <taxon>Bacteria</taxon>
        <taxon>Bacillati</taxon>
        <taxon>Actinomycetota</taxon>
        <taxon>Actinomycetes</taxon>
        <taxon>Micrococcales</taxon>
        <taxon>Cellulomonadaceae</taxon>
        <taxon>Cellulomonas</taxon>
    </lineage>
</organism>
<gene>
    <name evidence="2" type="ORF">JO380_000260</name>
</gene>
<evidence type="ECO:0000313" key="3">
    <source>
        <dbReference type="Proteomes" id="UP001240250"/>
    </source>
</evidence>
<protein>
    <submittedName>
        <fullName evidence="2">Uncharacterized protein</fullName>
    </submittedName>
</protein>
<evidence type="ECO:0000256" key="1">
    <source>
        <dbReference type="SAM" id="MobiDB-lite"/>
    </source>
</evidence>
<dbReference type="Proteomes" id="UP001240250">
    <property type="component" value="Unassembled WGS sequence"/>
</dbReference>
<evidence type="ECO:0000313" key="2">
    <source>
        <dbReference type="EMBL" id="MDQ0423879.1"/>
    </source>
</evidence>
<dbReference type="RefSeq" id="WP_070319735.1">
    <property type="nucleotide sequence ID" value="NZ_JAUSVM010000001.1"/>
</dbReference>
<accession>A0ABU0GG22</accession>
<keyword evidence="3" id="KW-1185">Reference proteome</keyword>
<comment type="caution">
    <text evidence="2">The sequence shown here is derived from an EMBL/GenBank/DDBJ whole genome shotgun (WGS) entry which is preliminary data.</text>
</comment>
<reference evidence="2 3" key="1">
    <citation type="submission" date="2023-07" db="EMBL/GenBank/DDBJ databases">
        <title>Sequencing the genomes of 1000 actinobacteria strains.</title>
        <authorList>
            <person name="Klenk H.-P."/>
        </authorList>
    </citation>
    <scope>NUCLEOTIDE SEQUENCE [LARGE SCALE GENOMIC DNA]</scope>
    <source>
        <strain evidence="2 3">DSM 14785</strain>
    </source>
</reference>
<dbReference type="EMBL" id="JAUSVM010000001">
    <property type="protein sequence ID" value="MDQ0423879.1"/>
    <property type="molecule type" value="Genomic_DNA"/>
</dbReference>
<name>A0ABU0GG22_9CELL</name>